<sequence length="458" mass="52130">MRLNLKSRLTFVCILICIGAPAFAQIIKQDSHKFSDDTATVESLRNKSRKLQSSRPDSALIYAEQGLSLSRKIGFKIGEGNCLNRLGVLFWKNGRYDRALSFLLSSLKLREEINDRLGVLKSLNDIGIIYADQGDNVKALTYHFKAKAVAESLHDKKRLSIVLSNIGNCYLKLNKIESALSYELQAYAIQHQLNDRASMPNTLSILGDINYKLGNIPMALEYYRLSIPYAIENDDQSAIVDTYNSMAKLFNKTNQADSSLYYALNALKTAKSAAYAEGIYNSSNILTEHYQGKNEHLELTYYKQAVAAKDTMFNAQKIKEVQILSFNEAERQHDLEEERQHENEQRLINLQLIGIAIFIPMFFLCMLLLSKSRVHRRVIEFMSVLSLLMFFEFVTLLIHPLVLLISNHLPAVELLILVILAAILAPIHHNLTHWLREKLAHVQHHSHHSKSAETTEND</sequence>
<keyword evidence="4" id="KW-1185">Reference proteome</keyword>
<dbReference type="AlphaFoldDB" id="A0A965ZE56"/>
<feature type="transmembrane region" description="Helical" evidence="1">
    <location>
        <begin position="381"/>
        <end position="402"/>
    </location>
</feature>
<reference evidence="3" key="1">
    <citation type="submission" date="2020-01" db="EMBL/GenBank/DDBJ databases">
        <authorList>
            <person name="Seo Y.L."/>
        </authorList>
    </citation>
    <scope>NUCLEOTIDE SEQUENCE</scope>
    <source>
        <strain evidence="3">R11</strain>
    </source>
</reference>
<dbReference type="SMART" id="SM00028">
    <property type="entry name" value="TPR"/>
    <property type="match status" value="5"/>
</dbReference>
<organism evidence="3 4">
    <name type="scientific">Mucilaginibacter agri</name>
    <dbReference type="NCBI Taxonomy" id="2695265"/>
    <lineage>
        <taxon>Bacteria</taxon>
        <taxon>Pseudomonadati</taxon>
        <taxon>Bacteroidota</taxon>
        <taxon>Sphingobacteriia</taxon>
        <taxon>Sphingobacteriales</taxon>
        <taxon>Sphingobacteriaceae</taxon>
        <taxon>Mucilaginibacter</taxon>
    </lineage>
</organism>
<feature type="chain" id="PRO_5037743102" evidence="2">
    <location>
        <begin position="25"/>
        <end position="458"/>
    </location>
</feature>
<comment type="caution">
    <text evidence="3">The sequence shown here is derived from an EMBL/GenBank/DDBJ whole genome shotgun (WGS) entry which is preliminary data.</text>
</comment>
<dbReference type="PANTHER" id="PTHR10098:SF108">
    <property type="entry name" value="TETRATRICOPEPTIDE REPEAT PROTEIN 28"/>
    <property type="match status" value="1"/>
</dbReference>
<name>A0A965ZE56_9SPHI</name>
<protein>
    <submittedName>
        <fullName evidence="3">Tetratricopeptide repeat protein</fullName>
    </submittedName>
</protein>
<dbReference type="SUPFAM" id="SSF48452">
    <property type="entry name" value="TPR-like"/>
    <property type="match status" value="2"/>
</dbReference>
<dbReference type="Pfam" id="PF13374">
    <property type="entry name" value="TPR_10"/>
    <property type="match status" value="1"/>
</dbReference>
<feature type="signal peptide" evidence="2">
    <location>
        <begin position="1"/>
        <end position="24"/>
    </location>
</feature>
<evidence type="ECO:0000256" key="1">
    <source>
        <dbReference type="SAM" id="Phobius"/>
    </source>
</evidence>
<dbReference type="RefSeq" id="WP_166584143.1">
    <property type="nucleotide sequence ID" value="NZ_WWEO01000035.1"/>
</dbReference>
<dbReference type="Gene3D" id="1.25.40.10">
    <property type="entry name" value="Tetratricopeptide repeat domain"/>
    <property type="match status" value="2"/>
</dbReference>
<dbReference type="InterPro" id="IPR011990">
    <property type="entry name" value="TPR-like_helical_dom_sf"/>
</dbReference>
<keyword evidence="1" id="KW-0812">Transmembrane</keyword>
<proteinExistence type="predicted"/>
<evidence type="ECO:0000313" key="4">
    <source>
        <dbReference type="Proteomes" id="UP000638732"/>
    </source>
</evidence>
<keyword evidence="1" id="KW-1133">Transmembrane helix</keyword>
<dbReference type="Proteomes" id="UP000638732">
    <property type="component" value="Unassembled WGS sequence"/>
</dbReference>
<dbReference type="Pfam" id="PF13424">
    <property type="entry name" value="TPR_12"/>
    <property type="match status" value="1"/>
</dbReference>
<feature type="transmembrane region" description="Helical" evidence="1">
    <location>
        <begin position="408"/>
        <end position="427"/>
    </location>
</feature>
<reference evidence="3" key="2">
    <citation type="submission" date="2020-10" db="EMBL/GenBank/DDBJ databases">
        <title>Mucilaginibacter sp. nov., isolated from soil.</title>
        <authorList>
            <person name="Jeon C.O."/>
        </authorList>
    </citation>
    <scope>NUCLEOTIDE SEQUENCE</scope>
    <source>
        <strain evidence="3">R11</strain>
    </source>
</reference>
<dbReference type="PANTHER" id="PTHR10098">
    <property type="entry name" value="RAPSYN-RELATED"/>
    <property type="match status" value="1"/>
</dbReference>
<gene>
    <name evidence="3" type="ORF">GSY63_01965</name>
</gene>
<evidence type="ECO:0000313" key="3">
    <source>
        <dbReference type="EMBL" id="NCD68117.1"/>
    </source>
</evidence>
<dbReference type="EMBL" id="WWEO01000035">
    <property type="protein sequence ID" value="NCD68117.1"/>
    <property type="molecule type" value="Genomic_DNA"/>
</dbReference>
<feature type="transmembrane region" description="Helical" evidence="1">
    <location>
        <begin position="348"/>
        <end position="369"/>
    </location>
</feature>
<dbReference type="InterPro" id="IPR019734">
    <property type="entry name" value="TPR_rpt"/>
</dbReference>
<evidence type="ECO:0000256" key="2">
    <source>
        <dbReference type="SAM" id="SignalP"/>
    </source>
</evidence>
<keyword evidence="2" id="KW-0732">Signal</keyword>
<keyword evidence="1" id="KW-0472">Membrane</keyword>
<accession>A0A965ZE56</accession>